<evidence type="ECO:0000259" key="4">
    <source>
        <dbReference type="SMART" id="SM01217"/>
    </source>
</evidence>
<reference evidence="6" key="1">
    <citation type="submission" date="2017-06" db="EMBL/GenBank/DDBJ databases">
        <authorList>
            <person name="Varghese N."/>
            <person name="Submissions S."/>
        </authorList>
    </citation>
    <scope>NUCLEOTIDE SEQUENCE [LARGE SCALE GENOMIC DNA]</scope>
    <source>
        <strain evidence="6">DSM 44485</strain>
    </source>
</reference>
<dbReference type="InterPro" id="IPR013783">
    <property type="entry name" value="Ig-like_fold"/>
</dbReference>
<feature type="chain" id="PRO_5012195785" evidence="3">
    <location>
        <begin position="35"/>
        <end position="717"/>
    </location>
</feature>
<proteinExistence type="inferred from homology"/>
<organism evidence="5 6">
    <name type="scientific">Actinomadura mexicana</name>
    <dbReference type="NCBI Taxonomy" id="134959"/>
    <lineage>
        <taxon>Bacteria</taxon>
        <taxon>Bacillati</taxon>
        <taxon>Actinomycetota</taxon>
        <taxon>Actinomycetes</taxon>
        <taxon>Streptosporangiales</taxon>
        <taxon>Thermomonosporaceae</taxon>
        <taxon>Actinomadura</taxon>
    </lineage>
</organism>
<dbReference type="PANTHER" id="PTHR42715">
    <property type="entry name" value="BETA-GLUCOSIDASE"/>
    <property type="match status" value="1"/>
</dbReference>
<dbReference type="InterPro" id="IPR036962">
    <property type="entry name" value="Glyco_hydro_3_N_sf"/>
</dbReference>
<keyword evidence="2" id="KW-0378">Hydrolase</keyword>
<dbReference type="GO" id="GO:0005975">
    <property type="term" value="P:carbohydrate metabolic process"/>
    <property type="evidence" value="ECO:0007669"/>
    <property type="project" value="InterPro"/>
</dbReference>
<dbReference type="InterPro" id="IPR050288">
    <property type="entry name" value="Cellulose_deg_GH3"/>
</dbReference>
<dbReference type="Gene3D" id="3.40.50.1700">
    <property type="entry name" value="Glycoside hydrolase family 3 C-terminal domain"/>
    <property type="match status" value="1"/>
</dbReference>
<dbReference type="Pfam" id="PF00933">
    <property type="entry name" value="Glyco_hydro_3"/>
    <property type="match status" value="1"/>
</dbReference>
<evidence type="ECO:0000256" key="1">
    <source>
        <dbReference type="ARBA" id="ARBA00005336"/>
    </source>
</evidence>
<comment type="similarity">
    <text evidence="1">Belongs to the glycosyl hydrolase 3 family.</text>
</comment>
<dbReference type="AlphaFoldDB" id="A0A238Y7M4"/>
<dbReference type="PRINTS" id="PR00133">
    <property type="entry name" value="GLHYDRLASE3"/>
</dbReference>
<evidence type="ECO:0000256" key="2">
    <source>
        <dbReference type="ARBA" id="ARBA00022801"/>
    </source>
</evidence>
<evidence type="ECO:0000256" key="3">
    <source>
        <dbReference type="SAM" id="SignalP"/>
    </source>
</evidence>
<dbReference type="RefSeq" id="WP_089312411.1">
    <property type="nucleotide sequence ID" value="NZ_FZNP01000005.1"/>
</dbReference>
<sequence length="717" mass="75148">MRPGRGLPAALAVASALALTAGLTAASAPGEALAAAGRCGDPARRPWCDAALAPDRRAALLLPRMTGDEKISMLASDDPFGGPLGGFFENAHADTADGIDRLGIPPVRMADGPAGVRQGRATALPAPIALAAAFDPEAARLYGGTVAWEARHRGNDLVFGPTVDVLRTPRNGRTFEGFGEDPYLSATLGVPWIRGAQAQGVMTSVKHMAVYAQETDRLSLGMNVDPRTLREIYLPPFEAAVKDAGAATVMCGFGRLNGRWACQDGAVLNGILRSEWGFTGFVPSDHTAVQDAAGAAGGGLDMELPFGMKYNALLLKLAVAQNKVTQADIDAHVRNILRTMFRFGVFDRQAYPNDLSRADRTASRNAARVVEEGGITLLKNDGVLPLRAPRSIALIGRAARQSPSGFGSAKVVPFATVSAQDGISRRAGSGTEVTYHDGDDRGGAAAAARAADLAVVFATDSQGEFFDKSCLTLQCGEPLRGDQDGLISEVAKANPNTVVVLNTGGPVLTPWAGQVRGIVEAWYPGQEAGDALARVLYGDVDPGGRLPVTFPVNENDAPASGNPAQYPGLDKTTTFSEGVMVGYRHYDAKGIAPRFPFGHGLSYTTFAYGGLVATSKSVQVTVTNTGRRAGVAVPQLYVGMPSPGAEVPQPPKQLKGYAKVALAPGRSAKVTFPLSSRSFAYWNEEAKAWKVAAGCYKIMVGESSRRIVGTAALGTCR</sequence>
<dbReference type="Pfam" id="PF14310">
    <property type="entry name" value="Fn3-like"/>
    <property type="match status" value="1"/>
</dbReference>
<dbReference type="InterPro" id="IPR026891">
    <property type="entry name" value="Fn3-like"/>
</dbReference>
<accession>A0A238Y7M4</accession>
<dbReference type="InterPro" id="IPR002772">
    <property type="entry name" value="Glyco_hydro_3_C"/>
</dbReference>
<dbReference type="SUPFAM" id="SSF52279">
    <property type="entry name" value="Beta-D-glucan exohydrolase, C-terminal domain"/>
    <property type="match status" value="1"/>
</dbReference>
<evidence type="ECO:0000313" key="6">
    <source>
        <dbReference type="Proteomes" id="UP000198420"/>
    </source>
</evidence>
<dbReference type="InterPro" id="IPR036881">
    <property type="entry name" value="Glyco_hydro_3_C_sf"/>
</dbReference>
<dbReference type="SUPFAM" id="SSF51445">
    <property type="entry name" value="(Trans)glycosidases"/>
    <property type="match status" value="1"/>
</dbReference>
<dbReference type="InterPro" id="IPR017853">
    <property type="entry name" value="GH"/>
</dbReference>
<dbReference type="InterPro" id="IPR001764">
    <property type="entry name" value="Glyco_hydro_3_N"/>
</dbReference>
<dbReference type="Gene3D" id="3.20.20.300">
    <property type="entry name" value="Glycoside hydrolase, family 3, N-terminal domain"/>
    <property type="match status" value="1"/>
</dbReference>
<gene>
    <name evidence="5" type="ORF">SAMN06265355_105308</name>
</gene>
<dbReference type="OrthoDB" id="3187421at2"/>
<dbReference type="Proteomes" id="UP000198420">
    <property type="component" value="Unassembled WGS sequence"/>
</dbReference>
<feature type="domain" description="Fibronectin type III-like" evidence="4">
    <location>
        <begin position="632"/>
        <end position="704"/>
    </location>
</feature>
<dbReference type="GO" id="GO:0004553">
    <property type="term" value="F:hydrolase activity, hydrolyzing O-glycosyl compounds"/>
    <property type="evidence" value="ECO:0007669"/>
    <property type="project" value="InterPro"/>
</dbReference>
<name>A0A238Y7M4_9ACTN</name>
<protein>
    <submittedName>
        <fullName evidence="5">Beta-glucosidase</fullName>
    </submittedName>
</protein>
<keyword evidence="3" id="KW-0732">Signal</keyword>
<dbReference type="SMART" id="SM01217">
    <property type="entry name" value="Fn3_like"/>
    <property type="match status" value="1"/>
</dbReference>
<dbReference type="EMBL" id="FZNP01000005">
    <property type="protein sequence ID" value="SNR66952.1"/>
    <property type="molecule type" value="Genomic_DNA"/>
</dbReference>
<dbReference type="PANTHER" id="PTHR42715:SF10">
    <property type="entry name" value="BETA-GLUCOSIDASE"/>
    <property type="match status" value="1"/>
</dbReference>
<keyword evidence="6" id="KW-1185">Reference proteome</keyword>
<feature type="signal peptide" evidence="3">
    <location>
        <begin position="1"/>
        <end position="34"/>
    </location>
</feature>
<evidence type="ECO:0000313" key="5">
    <source>
        <dbReference type="EMBL" id="SNR66952.1"/>
    </source>
</evidence>
<dbReference type="Pfam" id="PF01915">
    <property type="entry name" value="Glyco_hydro_3_C"/>
    <property type="match status" value="1"/>
</dbReference>
<dbReference type="Gene3D" id="2.60.40.10">
    <property type="entry name" value="Immunoglobulins"/>
    <property type="match status" value="1"/>
</dbReference>